<dbReference type="EMBL" id="WHSC02000007">
    <property type="protein sequence ID" value="MDO6122914.1"/>
    <property type="molecule type" value="Genomic_DNA"/>
</dbReference>
<keyword evidence="1" id="KW-0732">Signal</keyword>
<feature type="chain" id="PRO_5045570795" evidence="1">
    <location>
        <begin position="27"/>
        <end position="180"/>
    </location>
</feature>
<proteinExistence type="predicted"/>
<name>A0ABT8XHV0_9HYPH</name>
<keyword evidence="3" id="KW-1185">Reference proteome</keyword>
<reference evidence="2" key="1">
    <citation type="submission" date="2022-04" db="EMBL/GenBank/DDBJ databases">
        <title>Shinella lacus sp. nov., a novel member of the genus Shinella from water.</title>
        <authorList>
            <person name="Deng Y."/>
        </authorList>
    </citation>
    <scope>NUCLEOTIDE SEQUENCE</scope>
    <source>
        <strain evidence="2">JCM 31239</strain>
    </source>
</reference>
<comment type="caution">
    <text evidence="2">The sequence shown here is derived from an EMBL/GenBank/DDBJ whole genome shotgun (WGS) entry which is preliminary data.</text>
</comment>
<organism evidence="2 3">
    <name type="scientific">Shinella curvata</name>
    <dbReference type="NCBI Taxonomy" id="1817964"/>
    <lineage>
        <taxon>Bacteria</taxon>
        <taxon>Pseudomonadati</taxon>
        <taxon>Pseudomonadota</taxon>
        <taxon>Alphaproteobacteria</taxon>
        <taxon>Hyphomicrobiales</taxon>
        <taxon>Rhizobiaceae</taxon>
        <taxon>Shinella</taxon>
    </lineage>
</organism>
<dbReference type="RefSeq" id="WP_244760581.1">
    <property type="nucleotide sequence ID" value="NZ_JALJCJ010000002.1"/>
</dbReference>
<evidence type="ECO:0000313" key="3">
    <source>
        <dbReference type="Proteomes" id="UP001177080"/>
    </source>
</evidence>
<gene>
    <name evidence="2" type="ORF">GB928_017095</name>
</gene>
<accession>A0ABT8XHV0</accession>
<dbReference type="Proteomes" id="UP001177080">
    <property type="component" value="Unassembled WGS sequence"/>
</dbReference>
<sequence length="180" mass="19831">MAVGKILKAMMPISTALALAAAPANAASCPPDRAIYALEFDNTRVIYTQDDAEFENNWQKQVRFEAYREGTPVWSIEGHIDCDDILGLCNLRLDAPAGEKEAPNAATETCSKFTVPVTEIHEDPDSEQVVYIAFGGLPQFSIACSKSIDTQVRDKQLFTQVENERGVVLPPYVRFSSCAR</sequence>
<evidence type="ECO:0000256" key="1">
    <source>
        <dbReference type="SAM" id="SignalP"/>
    </source>
</evidence>
<feature type="signal peptide" evidence="1">
    <location>
        <begin position="1"/>
        <end position="26"/>
    </location>
</feature>
<evidence type="ECO:0000313" key="2">
    <source>
        <dbReference type="EMBL" id="MDO6122914.1"/>
    </source>
</evidence>
<protein>
    <submittedName>
        <fullName evidence="2">Uncharacterized protein</fullName>
    </submittedName>
</protein>